<gene>
    <name evidence="1" type="ORF">M6D89_06090</name>
</gene>
<reference evidence="1" key="1">
    <citation type="submission" date="2022-05" db="EMBL/GenBank/DDBJ databases">
        <authorList>
            <person name="Sun H.-N."/>
        </authorList>
    </citation>
    <scope>NUCLEOTIDE SEQUENCE</scope>
    <source>
        <strain evidence="1">HB14</strain>
    </source>
</reference>
<name>A0A9X2I1C9_9GAMM</name>
<protein>
    <submittedName>
        <fullName evidence="1">DUF3019 domain-containing protein</fullName>
    </submittedName>
</protein>
<reference evidence="1" key="2">
    <citation type="submission" date="2023-01" db="EMBL/GenBank/DDBJ databases">
        <title>Gilvimarinus xylanilyticus HB14 isolated from Caulerpa lentillifera aquaculture base in Hainan, China.</title>
        <authorList>
            <person name="Zhang Y.-J."/>
        </authorList>
    </citation>
    <scope>NUCLEOTIDE SEQUENCE</scope>
    <source>
        <strain evidence="1">HB14</strain>
    </source>
</reference>
<dbReference type="RefSeq" id="WP_253967135.1">
    <property type="nucleotide sequence ID" value="NZ_JAMFTH010000001.1"/>
</dbReference>
<sequence length="118" mass="13301">MSASGAPKGALVELQVRPSLCILKAGEDNCRDQITISWQAEEPFTVCLYASGEAAPLRCWENSRSGRHASSLEARDDIRFQLIDAAQNPSRVLASGEFEVVAQTQRYRRRRRNPWSFF</sequence>
<organism evidence="1 2">
    <name type="scientific">Gilvimarinus xylanilyticus</name>
    <dbReference type="NCBI Taxonomy" id="2944139"/>
    <lineage>
        <taxon>Bacteria</taxon>
        <taxon>Pseudomonadati</taxon>
        <taxon>Pseudomonadota</taxon>
        <taxon>Gammaproteobacteria</taxon>
        <taxon>Cellvibrionales</taxon>
        <taxon>Cellvibrionaceae</taxon>
        <taxon>Gilvimarinus</taxon>
    </lineage>
</organism>
<accession>A0A9X2I1C9</accession>
<dbReference type="AlphaFoldDB" id="A0A9X2I1C9"/>
<dbReference type="InterPro" id="IPR021559">
    <property type="entry name" value="DUF3019"/>
</dbReference>
<dbReference type="Pfam" id="PF11456">
    <property type="entry name" value="DUF3019"/>
    <property type="match status" value="1"/>
</dbReference>
<proteinExistence type="predicted"/>
<keyword evidence="2" id="KW-1185">Reference proteome</keyword>
<comment type="caution">
    <text evidence="1">The sequence shown here is derived from an EMBL/GenBank/DDBJ whole genome shotgun (WGS) entry which is preliminary data.</text>
</comment>
<evidence type="ECO:0000313" key="2">
    <source>
        <dbReference type="Proteomes" id="UP001139319"/>
    </source>
</evidence>
<dbReference type="Proteomes" id="UP001139319">
    <property type="component" value="Unassembled WGS sequence"/>
</dbReference>
<evidence type="ECO:0000313" key="1">
    <source>
        <dbReference type="EMBL" id="MCP8898868.1"/>
    </source>
</evidence>
<dbReference type="EMBL" id="JAMFTH010000001">
    <property type="protein sequence ID" value="MCP8898868.1"/>
    <property type="molecule type" value="Genomic_DNA"/>
</dbReference>